<dbReference type="PANTHER" id="PTHR46577">
    <property type="entry name" value="HTH-TYPE TRANSCRIPTIONAL REGULATORY PROTEIN GABR"/>
    <property type="match status" value="1"/>
</dbReference>
<dbReference type="InterPro" id="IPR015424">
    <property type="entry name" value="PyrdxlP-dep_Trfase"/>
</dbReference>
<feature type="domain" description="HTH gntR-type" evidence="6">
    <location>
        <begin position="27"/>
        <end position="95"/>
    </location>
</feature>
<evidence type="ECO:0000256" key="1">
    <source>
        <dbReference type="ARBA" id="ARBA00005384"/>
    </source>
</evidence>
<organism evidence="7 8">
    <name type="scientific">Rhodococcus opacus</name>
    <name type="common">Nocardia opaca</name>
    <dbReference type="NCBI Taxonomy" id="37919"/>
    <lineage>
        <taxon>Bacteria</taxon>
        <taxon>Bacillati</taxon>
        <taxon>Actinomycetota</taxon>
        <taxon>Actinomycetes</taxon>
        <taxon>Mycobacteriales</taxon>
        <taxon>Nocardiaceae</taxon>
        <taxon>Rhodococcus</taxon>
    </lineage>
</organism>
<dbReference type="Pfam" id="PF00392">
    <property type="entry name" value="GntR"/>
    <property type="match status" value="1"/>
</dbReference>
<keyword evidence="2" id="KW-0663">Pyridoxal phosphate</keyword>
<dbReference type="PANTHER" id="PTHR46577:SF1">
    <property type="entry name" value="HTH-TYPE TRANSCRIPTIONAL REGULATORY PROTEIN GABR"/>
    <property type="match status" value="1"/>
</dbReference>
<evidence type="ECO:0000313" key="8">
    <source>
        <dbReference type="Proteomes" id="UP000186108"/>
    </source>
</evidence>
<dbReference type="Pfam" id="PF00155">
    <property type="entry name" value="Aminotran_1_2"/>
    <property type="match status" value="1"/>
</dbReference>
<dbReference type="PRINTS" id="PR00035">
    <property type="entry name" value="HTHGNTR"/>
</dbReference>
<dbReference type="AlphaFoldDB" id="A0A1B1KJ02"/>
<dbReference type="InterPro" id="IPR036390">
    <property type="entry name" value="WH_DNA-bd_sf"/>
</dbReference>
<evidence type="ECO:0000259" key="6">
    <source>
        <dbReference type="PROSITE" id="PS50949"/>
    </source>
</evidence>
<keyword evidence="7" id="KW-0614">Plasmid</keyword>
<protein>
    <submittedName>
        <fullName evidence="7">Aminotransferase class I and II family protein</fullName>
    </submittedName>
</protein>
<comment type="similarity">
    <text evidence="1">In the C-terminal section; belongs to the class-I pyridoxal-phosphate-dependent aminotransferase family.</text>
</comment>
<dbReference type="Gene3D" id="1.10.10.10">
    <property type="entry name" value="Winged helix-like DNA-binding domain superfamily/Winged helix DNA-binding domain"/>
    <property type="match status" value="1"/>
</dbReference>
<dbReference type="PROSITE" id="PS50949">
    <property type="entry name" value="HTH_GNTR"/>
    <property type="match status" value="1"/>
</dbReference>
<keyword evidence="5" id="KW-0804">Transcription</keyword>
<evidence type="ECO:0000313" key="7">
    <source>
        <dbReference type="EMBL" id="ANS32544.1"/>
    </source>
</evidence>
<proteinExistence type="inferred from homology"/>
<accession>A0A1B1KJ02</accession>
<dbReference type="SUPFAM" id="SSF46785">
    <property type="entry name" value="Winged helix' DNA-binding domain"/>
    <property type="match status" value="1"/>
</dbReference>
<keyword evidence="7" id="KW-0032">Aminotransferase</keyword>
<evidence type="ECO:0000256" key="2">
    <source>
        <dbReference type="ARBA" id="ARBA00022898"/>
    </source>
</evidence>
<keyword evidence="7" id="KW-0808">Transferase</keyword>
<dbReference type="Proteomes" id="UP000186108">
    <property type="component" value="Plasmid pR1CP1"/>
</dbReference>
<keyword evidence="3" id="KW-0805">Transcription regulation</keyword>
<dbReference type="InterPro" id="IPR004839">
    <property type="entry name" value="Aminotransferase_I/II_large"/>
</dbReference>
<dbReference type="GO" id="GO:0008483">
    <property type="term" value="F:transaminase activity"/>
    <property type="evidence" value="ECO:0007669"/>
    <property type="project" value="UniProtKB-KW"/>
</dbReference>
<dbReference type="SMART" id="SM00345">
    <property type="entry name" value="HTH_GNTR"/>
    <property type="match status" value="1"/>
</dbReference>
<keyword evidence="4" id="KW-0238">DNA-binding</keyword>
<name>A0A1B1KJ02_RHOOP</name>
<dbReference type="GO" id="GO:0003700">
    <property type="term" value="F:DNA-binding transcription factor activity"/>
    <property type="evidence" value="ECO:0007669"/>
    <property type="project" value="InterPro"/>
</dbReference>
<dbReference type="InterPro" id="IPR051446">
    <property type="entry name" value="HTH_trans_reg/aminotransferase"/>
</dbReference>
<dbReference type="GO" id="GO:0030170">
    <property type="term" value="F:pyridoxal phosphate binding"/>
    <property type="evidence" value="ECO:0007669"/>
    <property type="project" value="InterPro"/>
</dbReference>
<dbReference type="EMBL" id="CP009112">
    <property type="protein sequence ID" value="ANS32544.1"/>
    <property type="molecule type" value="Genomic_DNA"/>
</dbReference>
<geneLocation type="plasmid" evidence="8">
    <name>pr1cp1</name>
</geneLocation>
<dbReference type="GO" id="GO:0003677">
    <property type="term" value="F:DNA binding"/>
    <property type="evidence" value="ECO:0007669"/>
    <property type="project" value="UniProtKB-KW"/>
</dbReference>
<dbReference type="InterPro" id="IPR000524">
    <property type="entry name" value="Tscrpt_reg_HTH_GntR"/>
</dbReference>
<evidence type="ECO:0000256" key="4">
    <source>
        <dbReference type="ARBA" id="ARBA00023125"/>
    </source>
</evidence>
<evidence type="ECO:0000256" key="3">
    <source>
        <dbReference type="ARBA" id="ARBA00023015"/>
    </source>
</evidence>
<dbReference type="InterPro" id="IPR015421">
    <property type="entry name" value="PyrdxlP-dep_Trfase_major"/>
</dbReference>
<dbReference type="SUPFAM" id="SSF53383">
    <property type="entry name" value="PLP-dependent transferases"/>
    <property type="match status" value="1"/>
</dbReference>
<reference evidence="7 8" key="1">
    <citation type="submission" date="2014-07" db="EMBL/GenBank/DDBJ databases">
        <authorList>
            <person name="Zhang J.E."/>
            <person name="Yang H."/>
            <person name="Guo J."/>
            <person name="Deng Z."/>
            <person name="Luo H."/>
            <person name="Luo M."/>
            <person name="Zhao B."/>
        </authorList>
    </citation>
    <scope>NUCLEOTIDE SEQUENCE [LARGE SCALE GENOMIC DNA]</scope>
    <source>
        <strain evidence="7 8">1CP</strain>
        <plasmid evidence="8">Plasmid pr1cp1</plasmid>
    </source>
</reference>
<dbReference type="RefSeq" id="WP_065493796.1">
    <property type="nucleotide sequence ID" value="NZ_CP009112.1"/>
</dbReference>
<gene>
    <name evidence="7" type="ORF">R1CP_39805</name>
</gene>
<dbReference type="PATRIC" id="fig|37919.13.peg.8392"/>
<sequence>MSKSRTNCGAGVQVGFGADLHLDMKGSGLRAGLTDALREAVRQGRLVPGTRLPASRSLAADLGISRNTVTESYAELVAEGWLTAQQGSGTWVAMRAAPRTARPVVPRTRPTQRRPAYGLLPGSPDLTDFPRMQWLTAARRALTVAPHDAFGYGDALGRVELRAALAEYLARARGVYAEPERIVICSGFHHGLTLMAQTLRARRVQVVAVESYGLDLYRDLLTSAGLRTPPLSVDEYGARTDELARLRGVGAVLLTPAHQYPTGVALSPGRRTAAIDWARTTGALILEDDYDGEFRYDRQPVGALQGLDPERVVYFGSVSKSLAPGLRLGWMVLPRDVVPEIRTAKGHGDYMSSALEQLTLAEFIASGAYDRHVRSMRVRYRRRRDQLVEALATRAPDVRVTGMAAGLQAVLELPRGTERSVVLAAAEQGLAISGIAQFRYEAEDSGWQLPGQDALVVNYAAPSDSAWAGALDALCKVMPETESP</sequence>
<evidence type="ECO:0000256" key="5">
    <source>
        <dbReference type="ARBA" id="ARBA00023163"/>
    </source>
</evidence>
<dbReference type="CDD" id="cd07377">
    <property type="entry name" value="WHTH_GntR"/>
    <property type="match status" value="1"/>
</dbReference>
<dbReference type="CDD" id="cd00609">
    <property type="entry name" value="AAT_like"/>
    <property type="match status" value="1"/>
</dbReference>
<dbReference type="Gene3D" id="3.40.640.10">
    <property type="entry name" value="Type I PLP-dependent aspartate aminotransferase-like (Major domain)"/>
    <property type="match status" value="1"/>
</dbReference>
<dbReference type="InterPro" id="IPR036388">
    <property type="entry name" value="WH-like_DNA-bd_sf"/>
</dbReference>